<dbReference type="GO" id="GO:0016757">
    <property type="term" value="F:glycosyltransferase activity"/>
    <property type="evidence" value="ECO:0007669"/>
    <property type="project" value="UniProtKB-KW"/>
</dbReference>
<dbReference type="STRING" id="207559.Dde_2625"/>
<keyword evidence="2" id="KW-1003">Cell membrane</keyword>
<feature type="domain" description="Glycosyltransferase 2-like" evidence="6">
    <location>
        <begin position="65"/>
        <end position="161"/>
    </location>
</feature>
<dbReference type="SUPFAM" id="SSF53448">
    <property type="entry name" value="Nucleotide-diphospho-sugar transferases"/>
    <property type="match status" value="1"/>
</dbReference>
<name>Q30Y25_OLEA2</name>
<dbReference type="AlphaFoldDB" id="Q30Y25"/>
<dbReference type="InterPro" id="IPR026461">
    <property type="entry name" value="Trfase_2_rSAM/seldom_assoc"/>
</dbReference>
<keyword evidence="8" id="KW-1185">Reference proteome</keyword>
<dbReference type="eggNOG" id="COG1215">
    <property type="taxonomic scope" value="Bacteria"/>
</dbReference>
<evidence type="ECO:0000256" key="3">
    <source>
        <dbReference type="ARBA" id="ARBA00022676"/>
    </source>
</evidence>
<dbReference type="EMBL" id="CP000112">
    <property type="protein sequence ID" value="ABB39421.1"/>
    <property type="molecule type" value="Genomic_DNA"/>
</dbReference>
<dbReference type="HOGENOM" id="CLU_025996_17_3_7"/>
<organism evidence="7 8">
    <name type="scientific">Oleidesulfovibrio alaskensis (strain ATCC BAA-1058 / DSM 17464 / G20)</name>
    <name type="common">Desulfovibrio alaskensis</name>
    <dbReference type="NCBI Taxonomy" id="207559"/>
    <lineage>
        <taxon>Bacteria</taxon>
        <taxon>Pseudomonadati</taxon>
        <taxon>Thermodesulfobacteriota</taxon>
        <taxon>Desulfovibrionia</taxon>
        <taxon>Desulfovibrionales</taxon>
        <taxon>Desulfovibrionaceae</taxon>
        <taxon>Oleidesulfovibrio</taxon>
    </lineage>
</organism>
<reference evidence="7 8" key="1">
    <citation type="journal article" date="2011" name="J. Bacteriol.">
        <title>Complete genome sequence and updated annotation of Desulfovibrio alaskensis G20.</title>
        <authorList>
            <person name="Hauser L.J."/>
            <person name="Land M.L."/>
            <person name="Brown S.D."/>
            <person name="Larimer F."/>
            <person name="Keller K.L."/>
            <person name="Rapp-Giles B.J."/>
            <person name="Price M.N."/>
            <person name="Lin M."/>
            <person name="Bruce D.C."/>
            <person name="Detter J.C."/>
            <person name="Tapia R."/>
            <person name="Han C.S."/>
            <person name="Goodwin L.A."/>
            <person name="Cheng J.F."/>
            <person name="Pitluck S."/>
            <person name="Copeland A."/>
            <person name="Lucas S."/>
            <person name="Nolan M."/>
            <person name="Lapidus A.L."/>
            <person name="Palumbo A.V."/>
            <person name="Wall J.D."/>
        </authorList>
    </citation>
    <scope>NUCLEOTIDE SEQUENCE [LARGE SCALE GENOMIC DNA]</scope>
    <source>
        <strain evidence="8">ATCC BAA 1058 / DSM 17464 / G20</strain>
    </source>
</reference>
<accession>Q30Y25</accession>
<protein>
    <submittedName>
        <fullName evidence="7">Glycosyl transferase family 2</fullName>
    </submittedName>
</protein>
<evidence type="ECO:0000313" key="7">
    <source>
        <dbReference type="EMBL" id="ABB39421.1"/>
    </source>
</evidence>
<dbReference type="KEGG" id="dde:Dde_2625"/>
<evidence type="ECO:0000256" key="2">
    <source>
        <dbReference type="ARBA" id="ARBA00022475"/>
    </source>
</evidence>
<dbReference type="Pfam" id="PF00535">
    <property type="entry name" value="Glycos_transf_2"/>
    <property type="match status" value="1"/>
</dbReference>
<dbReference type="InterPro" id="IPR001173">
    <property type="entry name" value="Glyco_trans_2-like"/>
</dbReference>
<keyword evidence="4 7" id="KW-0808">Transferase</keyword>
<dbReference type="InterPro" id="IPR029044">
    <property type="entry name" value="Nucleotide-diphossugar_trans"/>
</dbReference>
<dbReference type="CAZy" id="GT2">
    <property type="family name" value="Glycosyltransferase Family 2"/>
</dbReference>
<evidence type="ECO:0000256" key="5">
    <source>
        <dbReference type="ARBA" id="ARBA00023136"/>
    </source>
</evidence>
<dbReference type="PANTHER" id="PTHR43646:SF2">
    <property type="entry name" value="GLYCOSYLTRANSFERASE 2-LIKE DOMAIN-CONTAINING PROTEIN"/>
    <property type="match status" value="1"/>
</dbReference>
<dbReference type="Proteomes" id="UP000002710">
    <property type="component" value="Chromosome"/>
</dbReference>
<evidence type="ECO:0000259" key="6">
    <source>
        <dbReference type="Pfam" id="PF00535"/>
    </source>
</evidence>
<evidence type="ECO:0000256" key="1">
    <source>
        <dbReference type="ARBA" id="ARBA00004236"/>
    </source>
</evidence>
<comment type="subcellular location">
    <subcellularLocation>
        <location evidence="1">Cell membrane</location>
    </subcellularLocation>
</comment>
<gene>
    <name evidence="7" type="ordered locus">Dde_2625</name>
</gene>
<dbReference type="PANTHER" id="PTHR43646">
    <property type="entry name" value="GLYCOSYLTRANSFERASE"/>
    <property type="match status" value="1"/>
</dbReference>
<evidence type="ECO:0000313" key="8">
    <source>
        <dbReference type="Proteomes" id="UP000002710"/>
    </source>
</evidence>
<dbReference type="CDD" id="cd02522">
    <property type="entry name" value="GT_2_like_a"/>
    <property type="match status" value="1"/>
</dbReference>
<dbReference type="GO" id="GO:0005886">
    <property type="term" value="C:plasma membrane"/>
    <property type="evidence" value="ECO:0007669"/>
    <property type="project" value="UniProtKB-SubCell"/>
</dbReference>
<dbReference type="NCBIfam" id="TIGR04283">
    <property type="entry name" value="glyco_like_mftF"/>
    <property type="match status" value="1"/>
</dbReference>
<proteinExistence type="predicted"/>
<dbReference type="Gene3D" id="3.90.550.10">
    <property type="entry name" value="Spore Coat Polysaccharide Biosynthesis Protein SpsA, Chain A"/>
    <property type="match status" value="1"/>
</dbReference>
<keyword evidence="3" id="KW-0328">Glycosyltransferase</keyword>
<keyword evidence="5" id="KW-0472">Membrane</keyword>
<evidence type="ECO:0000256" key="4">
    <source>
        <dbReference type="ARBA" id="ARBA00022679"/>
    </source>
</evidence>
<sequence>MTCQNGTCVRRCKTSGNSGGPAGGRACGANGAGPAVVSVVVPVLAGQGMAGRLAEHLQVVSGGVPFEMIIADGDPQQPLPQPDCLCGAAVLHMHAPIGRARQMNAAAACARGRVLLFLHADTRLPHNAFAHMLDALSRVQAGAFSLGIDGGGLFFRLTERVADARNRLTRTPYGDQAQFFCTAYFRQLGGYADIPLMEDVDIMRRIRRRGDPIEIVKSRVATSARRWHKEGLLYCSARNVCLRALYALGVSPHSLSRWYRAHRG</sequence>